<dbReference type="AlphaFoldDB" id="A0A967CBM0"/>
<gene>
    <name evidence="2" type="ORF">HBA54_06870</name>
</gene>
<keyword evidence="3" id="KW-1185">Reference proteome</keyword>
<organism evidence="2 3">
    <name type="scientific">Pelagibius litoralis</name>
    <dbReference type="NCBI Taxonomy" id="374515"/>
    <lineage>
        <taxon>Bacteria</taxon>
        <taxon>Pseudomonadati</taxon>
        <taxon>Pseudomonadota</taxon>
        <taxon>Alphaproteobacteria</taxon>
        <taxon>Rhodospirillales</taxon>
        <taxon>Rhodovibrionaceae</taxon>
        <taxon>Pelagibius</taxon>
    </lineage>
</organism>
<sequence>MDVMLAYDHSRNARIALEAVKEMFGAIRPNITLISVIEDPGSTTSGADDMFNEQYAEQKAGVDAAAAELLAAGFPSKVIVAEGDARKMILRACEERQPNLLVMARHSHKPDGNFITRRLDALVEEFDHMTFGSVSAFLARRVQCPLLIIPTGTG</sequence>
<dbReference type="InterPro" id="IPR006016">
    <property type="entry name" value="UspA"/>
</dbReference>
<dbReference type="SUPFAM" id="SSF52402">
    <property type="entry name" value="Adenine nucleotide alpha hydrolases-like"/>
    <property type="match status" value="1"/>
</dbReference>
<reference evidence="2" key="1">
    <citation type="submission" date="2020-03" db="EMBL/GenBank/DDBJ databases">
        <title>Genome of Pelagibius litoralis DSM 21314T.</title>
        <authorList>
            <person name="Wang G."/>
        </authorList>
    </citation>
    <scope>NUCLEOTIDE SEQUENCE</scope>
    <source>
        <strain evidence="2">DSM 21314</strain>
    </source>
</reference>
<dbReference type="PANTHER" id="PTHR31964:SF140">
    <property type="entry name" value="UNIVERSAL STRESS PROTEIN FAMILY PROTEIN"/>
    <property type="match status" value="1"/>
</dbReference>
<protein>
    <submittedName>
        <fullName evidence="2">Universal stress protein</fullName>
    </submittedName>
</protein>
<name>A0A967CBM0_9PROT</name>
<dbReference type="PANTHER" id="PTHR31964">
    <property type="entry name" value="ADENINE NUCLEOTIDE ALPHA HYDROLASES-LIKE SUPERFAMILY PROTEIN"/>
    <property type="match status" value="1"/>
</dbReference>
<dbReference type="CDD" id="cd00293">
    <property type="entry name" value="USP-like"/>
    <property type="match status" value="1"/>
</dbReference>
<dbReference type="Proteomes" id="UP000761264">
    <property type="component" value="Unassembled WGS sequence"/>
</dbReference>
<dbReference type="InterPro" id="IPR014729">
    <property type="entry name" value="Rossmann-like_a/b/a_fold"/>
</dbReference>
<comment type="caution">
    <text evidence="2">The sequence shown here is derived from an EMBL/GenBank/DDBJ whole genome shotgun (WGS) entry which is preliminary data.</text>
</comment>
<feature type="domain" description="UspA" evidence="1">
    <location>
        <begin position="3"/>
        <end position="150"/>
    </location>
</feature>
<evidence type="ECO:0000313" key="3">
    <source>
        <dbReference type="Proteomes" id="UP000761264"/>
    </source>
</evidence>
<accession>A0A967CBM0</accession>
<dbReference type="Pfam" id="PF00582">
    <property type="entry name" value="Usp"/>
    <property type="match status" value="1"/>
</dbReference>
<dbReference type="RefSeq" id="WP_167222755.1">
    <property type="nucleotide sequence ID" value="NZ_JAAQPH010000004.1"/>
</dbReference>
<dbReference type="Gene3D" id="3.40.50.620">
    <property type="entry name" value="HUPs"/>
    <property type="match status" value="1"/>
</dbReference>
<proteinExistence type="predicted"/>
<evidence type="ECO:0000313" key="2">
    <source>
        <dbReference type="EMBL" id="NIA68309.1"/>
    </source>
</evidence>
<dbReference type="EMBL" id="JAAQPH010000004">
    <property type="protein sequence ID" value="NIA68309.1"/>
    <property type="molecule type" value="Genomic_DNA"/>
</dbReference>
<evidence type="ECO:0000259" key="1">
    <source>
        <dbReference type="Pfam" id="PF00582"/>
    </source>
</evidence>